<protein>
    <submittedName>
        <fullName evidence="1">Uncharacterized protein</fullName>
    </submittedName>
</protein>
<dbReference type="AlphaFoldDB" id="A0A652L6U1"/>
<reference evidence="1" key="1">
    <citation type="submission" date="2018-10" db="EMBL/GenBank/DDBJ databases">
        <authorList>
            <person name="Hariharan J."/>
            <person name="Choudoir M.J."/>
            <person name="Diebold P."/>
            <person name="Panke-Buisse K."/>
            <person name="Campbell A.N."/>
            <person name="Buckley D.H."/>
        </authorList>
    </citation>
    <scope>NUCLEOTIDE SEQUENCE</scope>
    <source>
        <strain evidence="1">Gb1</strain>
    </source>
</reference>
<name>A0A652L6U1_9ACTN</name>
<organism evidence="1">
    <name type="scientific">Streptomyces sp. gb1(2016)</name>
    <dbReference type="NCBI Taxonomy" id="1828321"/>
    <lineage>
        <taxon>Bacteria</taxon>
        <taxon>Bacillati</taxon>
        <taxon>Actinomycetota</taxon>
        <taxon>Actinomycetes</taxon>
        <taxon>Kitasatosporales</taxon>
        <taxon>Streptomycetaceae</taxon>
        <taxon>Streptomyces</taxon>
    </lineage>
</organism>
<comment type="caution">
    <text evidence="1">The sequence shown here is derived from an EMBL/GenBank/DDBJ whole genome shotgun (WGS) entry which is preliminary data.</text>
</comment>
<gene>
    <name evidence="1" type="ORF">EAO74_09440</name>
</gene>
<sequence length="181" mass="19409">MGGSSLTLPIGALAGLAGAVRICRLLRVALAAQLLQCLTALFSDLLRRDAELLGFVAFPACPFQPAGGLPQPLLGLAQLTLDSRLVIQGQGRAGVIAFVQEDLATLLKGADHIEQHVNELVRTQQGRLGLQLSLTCLVQPQFQLYSTGTRTYDRRRLTAPGSLLRGRQQLIAAIALQLSYL</sequence>
<accession>A0A652L6U1</accession>
<evidence type="ECO:0000313" key="1">
    <source>
        <dbReference type="EMBL" id="TXS31364.1"/>
    </source>
</evidence>
<dbReference type="EMBL" id="RDBM01000031">
    <property type="protein sequence ID" value="TXS31364.1"/>
    <property type="molecule type" value="Genomic_DNA"/>
</dbReference>
<proteinExistence type="predicted"/>